<evidence type="ECO:0000256" key="5">
    <source>
        <dbReference type="ARBA" id="ARBA00043266"/>
    </source>
</evidence>
<evidence type="ECO:0000259" key="6">
    <source>
        <dbReference type="PROSITE" id="PS50835"/>
    </source>
</evidence>
<dbReference type="GO" id="GO:0002250">
    <property type="term" value="P:adaptive immune response"/>
    <property type="evidence" value="ECO:0007669"/>
    <property type="project" value="UniProtKB-KW"/>
</dbReference>
<dbReference type="InterPro" id="IPR003599">
    <property type="entry name" value="Ig_sub"/>
</dbReference>
<dbReference type="GO" id="GO:0042101">
    <property type="term" value="C:T cell receptor complex"/>
    <property type="evidence" value="ECO:0007669"/>
    <property type="project" value="UniProtKB-KW"/>
</dbReference>
<dbReference type="PROSITE" id="PS50835">
    <property type="entry name" value="IG_LIKE"/>
    <property type="match status" value="1"/>
</dbReference>
<dbReference type="SUPFAM" id="SSF48726">
    <property type="entry name" value="Immunoglobulin"/>
    <property type="match status" value="1"/>
</dbReference>
<protein>
    <recommendedName>
        <fullName evidence="6">Ig-like domain-containing protein</fullName>
    </recommendedName>
</protein>
<reference evidence="7" key="1">
    <citation type="submission" date="2025-08" db="UniProtKB">
        <authorList>
            <consortium name="Ensembl"/>
        </authorList>
    </citation>
    <scope>IDENTIFICATION</scope>
</reference>
<dbReference type="AlphaFoldDB" id="A0A8B9EL61"/>
<keyword evidence="3" id="KW-0675">Receptor</keyword>
<reference evidence="7" key="2">
    <citation type="submission" date="2025-09" db="UniProtKB">
        <authorList>
            <consortium name="Ensembl"/>
        </authorList>
    </citation>
    <scope>IDENTIFICATION</scope>
</reference>
<evidence type="ECO:0000256" key="1">
    <source>
        <dbReference type="ARBA" id="ARBA00022729"/>
    </source>
</evidence>
<evidence type="ECO:0000256" key="3">
    <source>
        <dbReference type="ARBA" id="ARBA00023170"/>
    </source>
</evidence>
<keyword evidence="5" id="KW-0391">Immunity</keyword>
<proteinExistence type="predicted"/>
<keyword evidence="8" id="KW-1185">Reference proteome</keyword>
<dbReference type="InterPro" id="IPR013783">
    <property type="entry name" value="Ig-like_fold"/>
</dbReference>
<dbReference type="SMART" id="SM00409">
    <property type="entry name" value="IG"/>
    <property type="match status" value="1"/>
</dbReference>
<keyword evidence="4" id="KW-0393">Immunoglobulin domain</keyword>
<keyword evidence="5" id="KW-1279">T cell receptor</keyword>
<name>A0A8B9EL61_ANSCY</name>
<dbReference type="SMART" id="SM00406">
    <property type="entry name" value="IGv"/>
    <property type="match status" value="1"/>
</dbReference>
<dbReference type="InterPro" id="IPR051287">
    <property type="entry name" value="TCR_variable_region"/>
</dbReference>
<evidence type="ECO:0000313" key="7">
    <source>
        <dbReference type="Ensembl" id="ENSACDP00005022453.1"/>
    </source>
</evidence>
<dbReference type="Ensembl" id="ENSACDT00005026873.1">
    <property type="protein sequence ID" value="ENSACDP00005022453.1"/>
    <property type="gene ID" value="ENSACDG00005016294.1"/>
</dbReference>
<dbReference type="InterPro" id="IPR013106">
    <property type="entry name" value="Ig_V-set"/>
</dbReference>
<keyword evidence="1" id="KW-0732">Signal</keyword>
<dbReference type="PANTHER" id="PTHR19367:SF18">
    <property type="entry name" value="T CELL RECEPTOR ALPHA VARIABLE 16"/>
    <property type="match status" value="1"/>
</dbReference>
<dbReference type="Gene3D" id="2.60.40.10">
    <property type="entry name" value="Immunoglobulins"/>
    <property type="match status" value="1"/>
</dbReference>
<dbReference type="Proteomes" id="UP000694521">
    <property type="component" value="Unplaced"/>
</dbReference>
<evidence type="ECO:0000256" key="2">
    <source>
        <dbReference type="ARBA" id="ARBA00023130"/>
    </source>
</evidence>
<sequence>MASHHFWRGKLESCLPGRTASVFCSHAQKDSVLQFAQETAIQVGHNATLHCNFSTSFSTFYIFWYQQRPNQSPQFLLQVSTYKFHEDSGRFSSVLSMEDSQVLLHVQDAKLQDSAVYLCALKPHWCLQHAALYRKVRVL</sequence>
<dbReference type="Pfam" id="PF07686">
    <property type="entry name" value="V-set"/>
    <property type="match status" value="1"/>
</dbReference>
<organism evidence="7 8">
    <name type="scientific">Anser cygnoides</name>
    <name type="common">Swan goose</name>
    <dbReference type="NCBI Taxonomy" id="8845"/>
    <lineage>
        <taxon>Eukaryota</taxon>
        <taxon>Metazoa</taxon>
        <taxon>Chordata</taxon>
        <taxon>Craniata</taxon>
        <taxon>Vertebrata</taxon>
        <taxon>Euteleostomi</taxon>
        <taxon>Archelosauria</taxon>
        <taxon>Archosauria</taxon>
        <taxon>Dinosauria</taxon>
        <taxon>Saurischia</taxon>
        <taxon>Theropoda</taxon>
        <taxon>Coelurosauria</taxon>
        <taxon>Aves</taxon>
        <taxon>Neognathae</taxon>
        <taxon>Galloanserae</taxon>
        <taxon>Anseriformes</taxon>
        <taxon>Anatidae</taxon>
        <taxon>Anserinae</taxon>
        <taxon>Anser</taxon>
    </lineage>
</organism>
<accession>A0A8B9EL61</accession>
<dbReference type="InterPro" id="IPR036179">
    <property type="entry name" value="Ig-like_dom_sf"/>
</dbReference>
<keyword evidence="2" id="KW-1064">Adaptive immunity</keyword>
<dbReference type="PANTHER" id="PTHR19367">
    <property type="entry name" value="T-CELL RECEPTOR ALPHA CHAIN V REGION"/>
    <property type="match status" value="1"/>
</dbReference>
<evidence type="ECO:0000313" key="8">
    <source>
        <dbReference type="Proteomes" id="UP000694521"/>
    </source>
</evidence>
<feature type="domain" description="Ig-like" evidence="6">
    <location>
        <begin position="16"/>
        <end position="119"/>
    </location>
</feature>
<evidence type="ECO:0000256" key="4">
    <source>
        <dbReference type="ARBA" id="ARBA00023319"/>
    </source>
</evidence>
<dbReference type="InterPro" id="IPR007110">
    <property type="entry name" value="Ig-like_dom"/>
</dbReference>